<dbReference type="RefSeq" id="WP_059140263.1">
    <property type="nucleotide sequence ID" value="NZ_KQ130624.1"/>
</dbReference>
<sequence>MKKRIFWIVGIILIVVIGIIVVAALNTDSASDLNQDKDVTTKVKESTVEVKASGTGTIVPQNMQYPNYDELELNLQIDEIDIPQVKKGQEVSIDVTAFPDQTYKGKVESISEKGNVENNVAVFTVMVSLNDSKNLKAGMTVSGSILVSKKAHVLNIPIEAVQKNDKDEYYVLIPKKEKNKQTKKVKQVIETGIRNDNIIEVKKGLKKGEEILLPSTSTSSK</sequence>
<evidence type="ECO:0000256" key="2">
    <source>
        <dbReference type="ARBA" id="ARBA00023054"/>
    </source>
</evidence>
<feature type="domain" description="YknX-like beta-barrel" evidence="5">
    <location>
        <begin position="74"/>
        <end position="142"/>
    </location>
</feature>
<dbReference type="Gene3D" id="2.40.420.20">
    <property type="match status" value="1"/>
</dbReference>
<dbReference type="OrthoDB" id="2023301at2"/>
<proteinExistence type="predicted"/>
<evidence type="ECO:0000256" key="3">
    <source>
        <dbReference type="SAM" id="Phobius"/>
    </source>
</evidence>
<dbReference type="PANTHER" id="PTHR32347">
    <property type="entry name" value="EFFLUX SYSTEM COMPONENT YKNX-RELATED"/>
    <property type="match status" value="1"/>
</dbReference>
<organism evidence="6 7">
    <name type="scientific">Listeria fleischmannii 1991</name>
    <dbReference type="NCBI Taxonomy" id="1430899"/>
    <lineage>
        <taxon>Bacteria</taxon>
        <taxon>Bacillati</taxon>
        <taxon>Bacillota</taxon>
        <taxon>Bacilli</taxon>
        <taxon>Bacillales</taxon>
        <taxon>Listeriaceae</taxon>
        <taxon>Listeria</taxon>
    </lineage>
</organism>
<dbReference type="InterPro" id="IPR050465">
    <property type="entry name" value="UPF0194_transport"/>
</dbReference>
<protein>
    <submittedName>
        <fullName evidence="6">Uncharacterized protein</fullName>
    </submittedName>
</protein>
<evidence type="ECO:0000313" key="7">
    <source>
        <dbReference type="Proteomes" id="UP000052258"/>
    </source>
</evidence>
<dbReference type="GO" id="GO:0030313">
    <property type="term" value="C:cell envelope"/>
    <property type="evidence" value="ECO:0007669"/>
    <property type="project" value="UniProtKB-SubCell"/>
</dbReference>
<dbReference type="Gene3D" id="2.40.30.170">
    <property type="match status" value="1"/>
</dbReference>
<dbReference type="EMBL" id="AZHO01000041">
    <property type="protein sequence ID" value="KMT57708.1"/>
    <property type="molecule type" value="Genomic_DNA"/>
</dbReference>
<gene>
    <name evidence="6" type="ORF">X560_2721</name>
</gene>
<evidence type="ECO:0000259" key="4">
    <source>
        <dbReference type="Pfam" id="PF25967"/>
    </source>
</evidence>
<dbReference type="InterPro" id="IPR058627">
    <property type="entry name" value="MdtA-like_C"/>
</dbReference>
<evidence type="ECO:0000259" key="5">
    <source>
        <dbReference type="Pfam" id="PF25990"/>
    </source>
</evidence>
<evidence type="ECO:0000313" key="6">
    <source>
        <dbReference type="EMBL" id="KMT57708.1"/>
    </source>
</evidence>
<dbReference type="PATRIC" id="fig|1430899.3.peg.2774"/>
<keyword evidence="2" id="KW-0175">Coiled coil</keyword>
<keyword evidence="3" id="KW-0472">Membrane</keyword>
<keyword evidence="7" id="KW-1185">Reference proteome</keyword>
<accession>A0A0J8GA79</accession>
<keyword evidence="3" id="KW-1133">Transmembrane helix</keyword>
<dbReference type="AlphaFoldDB" id="A0A0J8GA79"/>
<dbReference type="Proteomes" id="UP000052258">
    <property type="component" value="Unassembled WGS sequence"/>
</dbReference>
<dbReference type="Pfam" id="PF25967">
    <property type="entry name" value="RND-MFP_C"/>
    <property type="match status" value="1"/>
</dbReference>
<reference evidence="6 7" key="1">
    <citation type="journal article" date="2015" name="Genome Biol. Evol.">
        <title>Comparative Genomics of Listeria Sensu Lato: Genus-Wide Differences in Evolutionary Dynamics and the Progressive Gain of Complex, Potentially Pathogenicity-Related Traits through Lateral Gene Transfer.</title>
        <authorList>
            <person name="Chiara M."/>
            <person name="Caruso M."/>
            <person name="D'Erchia A.M."/>
            <person name="Manzari C."/>
            <person name="Fraccalvieri R."/>
            <person name="Goffredo E."/>
            <person name="Latorre L."/>
            <person name="Miccolupo A."/>
            <person name="Padalino I."/>
            <person name="Santagada G."/>
            <person name="Chiocco D."/>
            <person name="Pesole G."/>
            <person name="Horner D.S."/>
            <person name="Parisi A."/>
        </authorList>
    </citation>
    <scope>NUCLEOTIDE SEQUENCE [LARGE SCALE GENOMIC DNA]</scope>
    <source>
        <strain evidence="6 7">1991</strain>
    </source>
</reference>
<dbReference type="InterPro" id="IPR058636">
    <property type="entry name" value="Beta-barrel_YknX"/>
</dbReference>
<name>A0A0J8GA79_9LIST</name>
<evidence type="ECO:0000256" key="1">
    <source>
        <dbReference type="ARBA" id="ARBA00004196"/>
    </source>
</evidence>
<keyword evidence="3" id="KW-0812">Transmembrane</keyword>
<dbReference type="PANTHER" id="PTHR32347:SF14">
    <property type="entry name" value="EFFLUX SYSTEM COMPONENT YKNX-RELATED"/>
    <property type="match status" value="1"/>
</dbReference>
<comment type="subcellular location">
    <subcellularLocation>
        <location evidence="1">Cell envelope</location>
    </subcellularLocation>
</comment>
<dbReference type="Pfam" id="PF25990">
    <property type="entry name" value="Beta-barrel_YknX"/>
    <property type="match status" value="1"/>
</dbReference>
<feature type="transmembrane region" description="Helical" evidence="3">
    <location>
        <begin position="5"/>
        <end position="25"/>
    </location>
</feature>
<comment type="caution">
    <text evidence="6">The sequence shown here is derived from an EMBL/GenBank/DDBJ whole genome shotgun (WGS) entry which is preliminary data.</text>
</comment>
<feature type="domain" description="Multidrug resistance protein MdtA-like C-terminal permuted SH3" evidence="4">
    <location>
        <begin position="153"/>
        <end position="211"/>
    </location>
</feature>